<dbReference type="EMBL" id="FWFF01000002">
    <property type="protein sequence ID" value="SLM91650.1"/>
    <property type="molecule type" value="Genomic_DNA"/>
</dbReference>
<dbReference type="Proteomes" id="UP000196581">
    <property type="component" value="Unassembled WGS sequence"/>
</dbReference>
<evidence type="ECO:0000313" key="4">
    <source>
        <dbReference type="Proteomes" id="UP000196581"/>
    </source>
</evidence>
<keyword evidence="2" id="KW-0812">Transmembrane</keyword>
<dbReference type="AlphaFoldDB" id="A0A1X6X003"/>
<keyword evidence="2" id="KW-0472">Membrane</keyword>
<feature type="region of interest" description="Disordered" evidence="1">
    <location>
        <begin position="1"/>
        <end position="23"/>
    </location>
</feature>
<keyword evidence="2" id="KW-1133">Transmembrane helix</keyword>
<name>A0A1X6X003_9MICO</name>
<reference evidence="4" key="1">
    <citation type="submission" date="2017-02" db="EMBL/GenBank/DDBJ databases">
        <authorList>
            <person name="Dridi B."/>
        </authorList>
    </citation>
    <scope>NUCLEOTIDE SEQUENCE [LARGE SCALE GENOMIC DNA]</scope>
    <source>
        <strain evidence="4">B Co 03.10</strain>
    </source>
</reference>
<organism evidence="3 4">
    <name type="scientific">Brevibacterium yomogidense</name>
    <dbReference type="NCBI Taxonomy" id="946573"/>
    <lineage>
        <taxon>Bacteria</taxon>
        <taxon>Bacillati</taxon>
        <taxon>Actinomycetota</taxon>
        <taxon>Actinomycetes</taxon>
        <taxon>Micrococcales</taxon>
        <taxon>Brevibacteriaceae</taxon>
        <taxon>Brevibacterium</taxon>
    </lineage>
</organism>
<evidence type="ECO:0000313" key="3">
    <source>
        <dbReference type="EMBL" id="SLM91650.1"/>
    </source>
</evidence>
<proteinExistence type="predicted"/>
<evidence type="ECO:0000256" key="1">
    <source>
        <dbReference type="SAM" id="MobiDB-lite"/>
    </source>
</evidence>
<gene>
    <name evidence="3" type="ORF">FM105_02730</name>
</gene>
<sequence>MSADSGTQTTPQPAESSPDDHKKFSLGEDWAATIVGLVIFTLCLVGALTPEMIP</sequence>
<keyword evidence="4" id="KW-1185">Reference proteome</keyword>
<evidence type="ECO:0000256" key="2">
    <source>
        <dbReference type="SAM" id="Phobius"/>
    </source>
</evidence>
<feature type="transmembrane region" description="Helical" evidence="2">
    <location>
        <begin position="30"/>
        <end position="49"/>
    </location>
</feature>
<protein>
    <submittedName>
        <fullName evidence="3">Uncharacterized protein</fullName>
    </submittedName>
</protein>
<feature type="compositionally biased region" description="Polar residues" evidence="1">
    <location>
        <begin position="1"/>
        <end position="15"/>
    </location>
</feature>
<accession>A0A1X6X003</accession>
<dbReference type="RefSeq" id="WP_179207034.1">
    <property type="nucleotide sequence ID" value="NZ_FWFF01000002.1"/>
</dbReference>